<comment type="caution">
    <text evidence="2">The sequence shown here is derived from an EMBL/GenBank/DDBJ whole genome shotgun (WGS) entry which is preliminary data.</text>
</comment>
<proteinExistence type="predicted"/>
<sequence>MKLIIHHYSLIIEKDLADFRRSLFKTPQTPDTFRATESQPSPEEIPTEDKKRSSVLNGWCSFPNKILKFFRN</sequence>
<feature type="region of interest" description="Disordered" evidence="1">
    <location>
        <begin position="28"/>
        <end position="51"/>
    </location>
</feature>
<gene>
    <name evidence="2" type="ORF">ACFSTG_10595</name>
</gene>
<evidence type="ECO:0000313" key="3">
    <source>
        <dbReference type="Proteomes" id="UP001597468"/>
    </source>
</evidence>
<feature type="compositionally biased region" description="Polar residues" evidence="1">
    <location>
        <begin position="28"/>
        <end position="41"/>
    </location>
</feature>
<organism evidence="2 3">
    <name type="scientific">Salinimicrobium flavum</name>
    <dbReference type="NCBI Taxonomy" id="1737065"/>
    <lineage>
        <taxon>Bacteria</taxon>
        <taxon>Pseudomonadati</taxon>
        <taxon>Bacteroidota</taxon>
        <taxon>Flavobacteriia</taxon>
        <taxon>Flavobacteriales</taxon>
        <taxon>Flavobacteriaceae</taxon>
        <taxon>Salinimicrobium</taxon>
    </lineage>
</organism>
<dbReference type="RefSeq" id="WP_380752280.1">
    <property type="nucleotide sequence ID" value="NZ_JBHULT010000009.1"/>
</dbReference>
<evidence type="ECO:0000313" key="2">
    <source>
        <dbReference type="EMBL" id="MFD2518343.1"/>
    </source>
</evidence>
<keyword evidence="3" id="KW-1185">Reference proteome</keyword>
<accession>A0ABW5IZI0</accession>
<reference evidence="3" key="1">
    <citation type="journal article" date="2019" name="Int. J. Syst. Evol. Microbiol.">
        <title>The Global Catalogue of Microorganisms (GCM) 10K type strain sequencing project: providing services to taxonomists for standard genome sequencing and annotation.</title>
        <authorList>
            <consortium name="The Broad Institute Genomics Platform"/>
            <consortium name="The Broad Institute Genome Sequencing Center for Infectious Disease"/>
            <person name="Wu L."/>
            <person name="Ma J."/>
        </authorList>
    </citation>
    <scope>NUCLEOTIDE SEQUENCE [LARGE SCALE GENOMIC DNA]</scope>
    <source>
        <strain evidence="3">KCTC 42585</strain>
    </source>
</reference>
<evidence type="ECO:0000256" key="1">
    <source>
        <dbReference type="SAM" id="MobiDB-lite"/>
    </source>
</evidence>
<protein>
    <submittedName>
        <fullName evidence="2">Uncharacterized protein</fullName>
    </submittedName>
</protein>
<name>A0ABW5IZI0_9FLAO</name>
<dbReference type="Proteomes" id="UP001597468">
    <property type="component" value="Unassembled WGS sequence"/>
</dbReference>
<dbReference type="EMBL" id="JBHULT010000009">
    <property type="protein sequence ID" value="MFD2518343.1"/>
    <property type="molecule type" value="Genomic_DNA"/>
</dbReference>